<protein>
    <submittedName>
        <fullName evidence="1">Uncharacterized protein</fullName>
    </submittedName>
</protein>
<dbReference type="AlphaFoldDB" id="A0AAD7I8Y8"/>
<dbReference type="SUPFAM" id="SSF52047">
    <property type="entry name" value="RNI-like"/>
    <property type="match status" value="1"/>
</dbReference>
<comment type="caution">
    <text evidence="1">The sequence shown here is derived from an EMBL/GenBank/DDBJ whole genome shotgun (WGS) entry which is preliminary data.</text>
</comment>
<dbReference type="EMBL" id="JARKIB010000115">
    <property type="protein sequence ID" value="KAJ7737715.1"/>
    <property type="molecule type" value="Genomic_DNA"/>
</dbReference>
<proteinExistence type="predicted"/>
<dbReference type="Gene3D" id="3.80.10.10">
    <property type="entry name" value="Ribonuclease Inhibitor"/>
    <property type="match status" value="1"/>
</dbReference>
<accession>A0AAD7I8Y8</accession>
<dbReference type="InterPro" id="IPR032675">
    <property type="entry name" value="LRR_dom_sf"/>
</dbReference>
<gene>
    <name evidence="1" type="ORF">B0H16DRAFT_103086</name>
</gene>
<sequence>MVDPSVSLPSELWLYIHRIATADTSPIVAAYTDRYQYVAVPNPLDDMQDFLRDVSSFALVSRLWNSLTSEILYENIRVDERFHALYTALERPGTARLVRSVRLSTTRFDHNIAILALCSQLQVVVQPEASTASRSQALVGAPDLNFDLVIPNLDSLKHIYWTHSDMALDLLLKLIPLAPNLEYLFLTDSKTLRSEREFDFPALPSLQRLTLGPAHSHLTNSIFLQLDVTNLTRLYCIPTVFHQDIPTLPSLQTLELFGSRSHIPFTTIFLRCPRLRELRYDVWNGVFEMRLDEPRTAPLPCIRLHSAVAIRSWTPTEPIEAHFSLFLSPKFPRVQRLVLHNSWHQIVNKPWFAPYRDGLRELGCRLEFPEGNVL</sequence>
<keyword evidence="2" id="KW-1185">Reference proteome</keyword>
<evidence type="ECO:0000313" key="2">
    <source>
        <dbReference type="Proteomes" id="UP001215598"/>
    </source>
</evidence>
<evidence type="ECO:0000313" key="1">
    <source>
        <dbReference type="EMBL" id="KAJ7737715.1"/>
    </source>
</evidence>
<organism evidence="1 2">
    <name type="scientific">Mycena metata</name>
    <dbReference type="NCBI Taxonomy" id="1033252"/>
    <lineage>
        <taxon>Eukaryota</taxon>
        <taxon>Fungi</taxon>
        <taxon>Dikarya</taxon>
        <taxon>Basidiomycota</taxon>
        <taxon>Agaricomycotina</taxon>
        <taxon>Agaricomycetes</taxon>
        <taxon>Agaricomycetidae</taxon>
        <taxon>Agaricales</taxon>
        <taxon>Marasmiineae</taxon>
        <taxon>Mycenaceae</taxon>
        <taxon>Mycena</taxon>
    </lineage>
</organism>
<name>A0AAD7I8Y8_9AGAR</name>
<reference evidence="1" key="1">
    <citation type="submission" date="2023-03" db="EMBL/GenBank/DDBJ databases">
        <title>Massive genome expansion in bonnet fungi (Mycena s.s.) driven by repeated elements and novel gene families across ecological guilds.</title>
        <authorList>
            <consortium name="Lawrence Berkeley National Laboratory"/>
            <person name="Harder C.B."/>
            <person name="Miyauchi S."/>
            <person name="Viragh M."/>
            <person name="Kuo A."/>
            <person name="Thoen E."/>
            <person name="Andreopoulos B."/>
            <person name="Lu D."/>
            <person name="Skrede I."/>
            <person name="Drula E."/>
            <person name="Henrissat B."/>
            <person name="Morin E."/>
            <person name="Kohler A."/>
            <person name="Barry K."/>
            <person name="LaButti K."/>
            <person name="Morin E."/>
            <person name="Salamov A."/>
            <person name="Lipzen A."/>
            <person name="Mereny Z."/>
            <person name="Hegedus B."/>
            <person name="Baldrian P."/>
            <person name="Stursova M."/>
            <person name="Weitz H."/>
            <person name="Taylor A."/>
            <person name="Grigoriev I.V."/>
            <person name="Nagy L.G."/>
            <person name="Martin F."/>
            <person name="Kauserud H."/>
        </authorList>
    </citation>
    <scope>NUCLEOTIDE SEQUENCE</scope>
    <source>
        <strain evidence="1">CBHHK182m</strain>
    </source>
</reference>
<dbReference type="Proteomes" id="UP001215598">
    <property type="component" value="Unassembled WGS sequence"/>
</dbReference>